<dbReference type="EMBL" id="SNRY01002084">
    <property type="protein sequence ID" value="KAA6326881.1"/>
    <property type="molecule type" value="Genomic_DNA"/>
</dbReference>
<dbReference type="InterPro" id="IPR010982">
    <property type="entry name" value="Lambda_DNA-bd_dom_sf"/>
</dbReference>
<gene>
    <name evidence="3" type="ORF">EZS27_024071</name>
</gene>
<feature type="domain" description="HTH cro/C1-type" evidence="2">
    <location>
        <begin position="12"/>
        <end position="66"/>
    </location>
</feature>
<dbReference type="GO" id="GO:0005829">
    <property type="term" value="C:cytosol"/>
    <property type="evidence" value="ECO:0007669"/>
    <property type="project" value="TreeGrafter"/>
</dbReference>
<dbReference type="Gene3D" id="1.10.260.40">
    <property type="entry name" value="lambda repressor-like DNA-binding domains"/>
    <property type="match status" value="1"/>
</dbReference>
<dbReference type="GO" id="GO:0003677">
    <property type="term" value="F:DNA binding"/>
    <property type="evidence" value="ECO:0007669"/>
    <property type="project" value="UniProtKB-KW"/>
</dbReference>
<name>A0A5J4R1M2_9ZZZZ</name>
<evidence type="ECO:0000256" key="1">
    <source>
        <dbReference type="ARBA" id="ARBA00023125"/>
    </source>
</evidence>
<keyword evidence="1" id="KW-0238">DNA-binding</keyword>
<dbReference type="GO" id="GO:0003700">
    <property type="term" value="F:DNA-binding transcription factor activity"/>
    <property type="evidence" value="ECO:0007669"/>
    <property type="project" value="TreeGrafter"/>
</dbReference>
<dbReference type="SMART" id="SM00530">
    <property type="entry name" value="HTH_XRE"/>
    <property type="match status" value="1"/>
</dbReference>
<evidence type="ECO:0000259" key="2">
    <source>
        <dbReference type="PROSITE" id="PS50943"/>
    </source>
</evidence>
<dbReference type="CDD" id="cd00093">
    <property type="entry name" value="HTH_XRE"/>
    <property type="match status" value="1"/>
</dbReference>
<reference evidence="3" key="1">
    <citation type="submission" date="2019-03" db="EMBL/GenBank/DDBJ databases">
        <title>Single cell metagenomics reveals metabolic interactions within the superorganism composed of flagellate Streblomastix strix and complex community of Bacteroidetes bacteria on its surface.</title>
        <authorList>
            <person name="Treitli S.C."/>
            <person name="Kolisko M."/>
            <person name="Husnik F."/>
            <person name="Keeling P."/>
            <person name="Hampl V."/>
        </authorList>
    </citation>
    <scope>NUCLEOTIDE SEQUENCE</scope>
    <source>
        <strain evidence="3">STM</strain>
    </source>
</reference>
<comment type="caution">
    <text evidence="3">The sequence shown here is derived from an EMBL/GenBank/DDBJ whole genome shotgun (WGS) entry which is preliminary data.</text>
</comment>
<protein>
    <recommendedName>
        <fullName evidence="2">HTH cro/C1-type domain-containing protein</fullName>
    </recommendedName>
</protein>
<dbReference type="PANTHER" id="PTHR46797:SF19">
    <property type="entry name" value="BLL2473 PROTEIN"/>
    <property type="match status" value="1"/>
</dbReference>
<dbReference type="InterPro" id="IPR011051">
    <property type="entry name" value="RmlC_Cupin_sf"/>
</dbReference>
<dbReference type="Pfam" id="PF07883">
    <property type="entry name" value="Cupin_2"/>
    <property type="match status" value="1"/>
</dbReference>
<dbReference type="SUPFAM" id="SSF47413">
    <property type="entry name" value="lambda repressor-like DNA-binding domains"/>
    <property type="match status" value="1"/>
</dbReference>
<proteinExistence type="predicted"/>
<dbReference type="InterPro" id="IPR001387">
    <property type="entry name" value="Cro/C1-type_HTH"/>
</dbReference>
<dbReference type="PANTHER" id="PTHR46797">
    <property type="entry name" value="HTH-TYPE TRANSCRIPTIONAL REGULATOR"/>
    <property type="match status" value="1"/>
</dbReference>
<accession>A0A5J4R1M2</accession>
<dbReference type="Pfam" id="PF01381">
    <property type="entry name" value="HTH_3"/>
    <property type="match status" value="1"/>
</dbReference>
<organism evidence="3">
    <name type="scientific">termite gut metagenome</name>
    <dbReference type="NCBI Taxonomy" id="433724"/>
    <lineage>
        <taxon>unclassified sequences</taxon>
        <taxon>metagenomes</taxon>
        <taxon>organismal metagenomes</taxon>
    </lineage>
</organism>
<dbReference type="SUPFAM" id="SSF51182">
    <property type="entry name" value="RmlC-like cupins"/>
    <property type="match status" value="1"/>
</dbReference>
<dbReference type="InterPro" id="IPR014710">
    <property type="entry name" value="RmlC-like_jellyroll"/>
</dbReference>
<evidence type="ECO:0000313" key="3">
    <source>
        <dbReference type="EMBL" id="KAA6326881.1"/>
    </source>
</evidence>
<dbReference type="AlphaFoldDB" id="A0A5J4R1M2"/>
<dbReference type="CDD" id="cd02209">
    <property type="entry name" value="cupin_XRE_C"/>
    <property type="match status" value="1"/>
</dbReference>
<sequence length="184" mass="20909">MEDQIKQISERLRGLREVLELTADELANSCHISPEEYKTAETGNNDISVSMLQKIARKYNIALDALMFGEEPKMNTYFVTRAGMGTSIERTKAYKYQSLAAGFKNRGADPFIVTVEPKDESEPVHFNSHSGQEFNYLLEGRMKFLIRDQEIILGKGDSIYFNSKLSHAMRALDGKTVRFLAIIF</sequence>
<dbReference type="PROSITE" id="PS50943">
    <property type="entry name" value="HTH_CROC1"/>
    <property type="match status" value="1"/>
</dbReference>
<dbReference type="InterPro" id="IPR050807">
    <property type="entry name" value="TransReg_Diox_bact_type"/>
</dbReference>
<dbReference type="InterPro" id="IPR013096">
    <property type="entry name" value="Cupin_2"/>
</dbReference>
<dbReference type="Gene3D" id="2.60.120.10">
    <property type="entry name" value="Jelly Rolls"/>
    <property type="match status" value="1"/>
</dbReference>